<evidence type="ECO:0000313" key="2">
    <source>
        <dbReference type="Proteomes" id="UP000507245"/>
    </source>
</evidence>
<accession>A0A6J5VYV1</accession>
<protein>
    <submittedName>
        <fullName evidence="1">Uncharacterized protein</fullName>
    </submittedName>
</protein>
<gene>
    <name evidence="1" type="ORF">ORAREDHAP_LOCUS1663</name>
</gene>
<dbReference type="EMBL" id="CAEKKB010000001">
    <property type="protein sequence ID" value="CAB4292972.1"/>
    <property type="molecule type" value="Genomic_DNA"/>
</dbReference>
<keyword evidence="2" id="KW-1185">Reference proteome</keyword>
<organism evidence="1 2">
    <name type="scientific">Prunus armeniaca</name>
    <name type="common">Apricot</name>
    <name type="synonym">Armeniaca vulgaris</name>
    <dbReference type="NCBI Taxonomy" id="36596"/>
    <lineage>
        <taxon>Eukaryota</taxon>
        <taxon>Viridiplantae</taxon>
        <taxon>Streptophyta</taxon>
        <taxon>Embryophyta</taxon>
        <taxon>Tracheophyta</taxon>
        <taxon>Spermatophyta</taxon>
        <taxon>Magnoliopsida</taxon>
        <taxon>eudicotyledons</taxon>
        <taxon>Gunneridae</taxon>
        <taxon>Pentapetalae</taxon>
        <taxon>rosids</taxon>
        <taxon>fabids</taxon>
        <taxon>Rosales</taxon>
        <taxon>Rosaceae</taxon>
        <taxon>Amygdaloideae</taxon>
        <taxon>Amygdaleae</taxon>
        <taxon>Prunus</taxon>
    </lineage>
</organism>
<sequence>MGRAGFELGWRMRLDYAAGRYNWAEMRPDLVAGEYCRLSPDEVGQPKKLGLAKCGLALPRELGIARCGWAWPRFGV</sequence>
<proteinExistence type="predicted"/>
<reference evidence="2" key="1">
    <citation type="journal article" date="2020" name="Genome Biol.">
        <title>Gamete binning: chromosome-level and haplotype-resolved genome assembly enabled by high-throughput single-cell sequencing of gamete genomes.</title>
        <authorList>
            <person name="Campoy J.A."/>
            <person name="Sun H."/>
            <person name="Goel M."/>
            <person name="Jiao W.-B."/>
            <person name="Folz-Donahue K."/>
            <person name="Wang N."/>
            <person name="Rubio M."/>
            <person name="Liu C."/>
            <person name="Kukat C."/>
            <person name="Ruiz D."/>
            <person name="Huettel B."/>
            <person name="Schneeberger K."/>
        </authorList>
    </citation>
    <scope>NUCLEOTIDE SEQUENCE [LARGE SCALE GENOMIC DNA]</scope>
    <source>
        <strain evidence="2">cv. Rojo Pasion</strain>
    </source>
</reference>
<dbReference type="Proteomes" id="UP000507245">
    <property type="component" value="Unassembled WGS sequence"/>
</dbReference>
<dbReference type="AlphaFoldDB" id="A0A6J5VYV1"/>
<evidence type="ECO:0000313" key="1">
    <source>
        <dbReference type="EMBL" id="CAB4292972.1"/>
    </source>
</evidence>
<name>A0A6J5VYV1_PRUAR</name>